<evidence type="ECO:0000256" key="1">
    <source>
        <dbReference type="ARBA" id="ARBA00022737"/>
    </source>
</evidence>
<dbReference type="SUPFAM" id="SSF48403">
    <property type="entry name" value="Ankyrin repeat"/>
    <property type="match status" value="1"/>
</dbReference>
<dbReference type="Pfam" id="PF00635">
    <property type="entry name" value="Motile_Sperm"/>
    <property type="match status" value="1"/>
</dbReference>
<sequence>MDRLISLEPSNVVVIRIENGQKCCGELTLKNVMYTMPVAFRLQPVNKERYTVRPQSGIISPLTTLTVEITYDFQQNSGLPRSIPYCDDSFLLHSVVVPGAAVKNPSSTHDSVPNDWFTARKKQVFVDSGIRVMFVGSVVMASLVKNGSMDEIRDALEKGDPSWRAVDSVDDEGQTLLHLAIGQSRADLVQLLLEFDPDIEARNGLGMTPLEVASASGEGLIVELLLAHRASTERSESSTWGPVHLAAHTGHVDVLRLLLLKGANANMFTKDGNTALHLAVEEQRRDCCRLLLANGARPDIRNSHDYDTPLHIAAARGDDYIVKLLLQKGAYKEIRNRSGKTAYDVAVERGHTKVYDALGLGDKLCMAARKGEVRSIRRILESGAVVNGQDEHGWTALHRASFKGRAEAVRFLIEKGVDINSRDGDGYTALHCAVESGHVEVLELLVKKGADVEARTNKGATPMQIAESLNYSGIKRVLVQGGASKDELTQMSKIAPAFADKESMGLVKKKNTRAKGKPIRGSFDQSSAQLVAI</sequence>
<evidence type="ECO:0000313" key="5">
    <source>
        <dbReference type="EMBL" id="KAK9078580.1"/>
    </source>
</evidence>
<dbReference type="AlphaFoldDB" id="A0AAP0DP15"/>
<feature type="repeat" description="ANK" evidence="3">
    <location>
        <begin position="392"/>
        <end position="424"/>
    </location>
</feature>
<dbReference type="Proteomes" id="UP001408789">
    <property type="component" value="Unassembled WGS sequence"/>
</dbReference>
<keyword evidence="2 3" id="KW-0040">ANK repeat</keyword>
<dbReference type="Gene3D" id="2.60.40.10">
    <property type="entry name" value="Immunoglobulins"/>
    <property type="match status" value="1"/>
</dbReference>
<feature type="repeat" description="ANK" evidence="3">
    <location>
        <begin position="205"/>
        <end position="237"/>
    </location>
</feature>
<feature type="repeat" description="ANK" evidence="3">
    <location>
        <begin position="305"/>
        <end position="337"/>
    </location>
</feature>
<dbReference type="InterPro" id="IPR036770">
    <property type="entry name" value="Ankyrin_rpt-contain_sf"/>
</dbReference>
<comment type="caution">
    <text evidence="5">The sequence shown here is derived from an EMBL/GenBank/DDBJ whole genome shotgun (WGS) entry which is preliminary data.</text>
</comment>
<evidence type="ECO:0000313" key="6">
    <source>
        <dbReference type="Proteomes" id="UP001408789"/>
    </source>
</evidence>
<dbReference type="PANTHER" id="PTHR24171:SF8">
    <property type="entry name" value="BRCA1-ASSOCIATED RING DOMAIN PROTEIN 1"/>
    <property type="match status" value="1"/>
</dbReference>
<feature type="repeat" description="ANK" evidence="3">
    <location>
        <begin position="425"/>
        <end position="457"/>
    </location>
</feature>
<protein>
    <recommendedName>
        <fullName evidence="4">MSP domain-containing protein</fullName>
    </recommendedName>
</protein>
<keyword evidence="6" id="KW-1185">Reference proteome</keyword>
<dbReference type="Pfam" id="PF13637">
    <property type="entry name" value="Ank_4"/>
    <property type="match status" value="1"/>
</dbReference>
<feature type="repeat" description="ANK" evidence="3">
    <location>
        <begin position="238"/>
        <end position="270"/>
    </location>
</feature>
<feature type="repeat" description="ANK" evidence="3">
    <location>
        <begin position="172"/>
        <end position="204"/>
    </location>
</feature>
<dbReference type="InterPro" id="IPR000535">
    <property type="entry name" value="MSP_dom"/>
</dbReference>
<dbReference type="PROSITE" id="PS50202">
    <property type="entry name" value="MSP"/>
    <property type="match status" value="1"/>
</dbReference>
<gene>
    <name evidence="5" type="ORF">SSX86_002637</name>
</gene>
<dbReference type="SUPFAM" id="SSF49354">
    <property type="entry name" value="PapD-like"/>
    <property type="match status" value="1"/>
</dbReference>
<reference evidence="5 6" key="1">
    <citation type="submission" date="2024-04" db="EMBL/GenBank/DDBJ databases">
        <title>The reference genome of an endangered Asteraceae, Deinandra increscens subsp. villosa, native to the Central Coast of California.</title>
        <authorList>
            <person name="Guilliams M."/>
            <person name="Hasenstab-Lehman K."/>
            <person name="Meyer R."/>
            <person name="Mcevoy S."/>
        </authorList>
    </citation>
    <scope>NUCLEOTIDE SEQUENCE [LARGE SCALE GENOMIC DNA]</scope>
    <source>
        <tissue evidence="5">Leaf</tissue>
    </source>
</reference>
<dbReference type="GO" id="GO:0085020">
    <property type="term" value="P:protein K6-linked ubiquitination"/>
    <property type="evidence" value="ECO:0007669"/>
    <property type="project" value="TreeGrafter"/>
</dbReference>
<name>A0AAP0DP15_9ASTR</name>
<evidence type="ECO:0000259" key="4">
    <source>
        <dbReference type="PROSITE" id="PS50202"/>
    </source>
</evidence>
<dbReference type="InterPro" id="IPR008962">
    <property type="entry name" value="PapD-like_sf"/>
</dbReference>
<dbReference type="PROSITE" id="PS50088">
    <property type="entry name" value="ANK_REPEAT"/>
    <property type="match status" value="7"/>
</dbReference>
<dbReference type="PANTHER" id="PTHR24171">
    <property type="entry name" value="ANKYRIN REPEAT DOMAIN-CONTAINING PROTEIN 39-RELATED"/>
    <property type="match status" value="1"/>
</dbReference>
<keyword evidence="1" id="KW-0677">Repeat</keyword>
<dbReference type="Gene3D" id="1.25.40.20">
    <property type="entry name" value="Ankyrin repeat-containing domain"/>
    <property type="match status" value="3"/>
</dbReference>
<evidence type="ECO:0000256" key="3">
    <source>
        <dbReference type="PROSITE-ProRule" id="PRU00023"/>
    </source>
</evidence>
<feature type="domain" description="MSP" evidence="4">
    <location>
        <begin position="4"/>
        <end position="135"/>
    </location>
</feature>
<feature type="repeat" description="ANK" evidence="3">
    <location>
        <begin position="271"/>
        <end position="303"/>
    </location>
</feature>
<dbReference type="InterPro" id="IPR002110">
    <property type="entry name" value="Ankyrin_rpt"/>
</dbReference>
<organism evidence="5 6">
    <name type="scientific">Deinandra increscens subsp. villosa</name>
    <dbReference type="NCBI Taxonomy" id="3103831"/>
    <lineage>
        <taxon>Eukaryota</taxon>
        <taxon>Viridiplantae</taxon>
        <taxon>Streptophyta</taxon>
        <taxon>Embryophyta</taxon>
        <taxon>Tracheophyta</taxon>
        <taxon>Spermatophyta</taxon>
        <taxon>Magnoliopsida</taxon>
        <taxon>eudicotyledons</taxon>
        <taxon>Gunneridae</taxon>
        <taxon>Pentapetalae</taxon>
        <taxon>asterids</taxon>
        <taxon>campanulids</taxon>
        <taxon>Asterales</taxon>
        <taxon>Asteraceae</taxon>
        <taxon>Asteroideae</taxon>
        <taxon>Heliantheae alliance</taxon>
        <taxon>Madieae</taxon>
        <taxon>Madiinae</taxon>
        <taxon>Deinandra</taxon>
    </lineage>
</organism>
<dbReference type="SMART" id="SM00248">
    <property type="entry name" value="ANK"/>
    <property type="match status" value="8"/>
</dbReference>
<dbReference type="Pfam" id="PF12796">
    <property type="entry name" value="Ank_2"/>
    <property type="match status" value="3"/>
</dbReference>
<accession>A0AAP0DP15</accession>
<dbReference type="PROSITE" id="PS50297">
    <property type="entry name" value="ANK_REP_REGION"/>
    <property type="match status" value="6"/>
</dbReference>
<proteinExistence type="predicted"/>
<dbReference type="PRINTS" id="PR01415">
    <property type="entry name" value="ANKYRIN"/>
</dbReference>
<dbReference type="GO" id="GO:0004842">
    <property type="term" value="F:ubiquitin-protein transferase activity"/>
    <property type="evidence" value="ECO:0007669"/>
    <property type="project" value="TreeGrafter"/>
</dbReference>
<evidence type="ECO:0000256" key="2">
    <source>
        <dbReference type="ARBA" id="ARBA00023043"/>
    </source>
</evidence>
<dbReference type="EMBL" id="JBCNJP010000006">
    <property type="protein sequence ID" value="KAK9078580.1"/>
    <property type="molecule type" value="Genomic_DNA"/>
</dbReference>
<dbReference type="InterPro" id="IPR013783">
    <property type="entry name" value="Ig-like_fold"/>
</dbReference>